<feature type="region of interest" description="Disordered" evidence="1">
    <location>
        <begin position="1"/>
        <end position="28"/>
    </location>
</feature>
<dbReference type="OrthoDB" id="3795421at2759"/>
<comment type="caution">
    <text evidence="2">The sequence shown here is derived from an EMBL/GenBank/DDBJ whole genome shotgun (WGS) entry which is preliminary data.</text>
</comment>
<accession>A0A9P4U7M5</accession>
<evidence type="ECO:0000313" key="2">
    <source>
        <dbReference type="EMBL" id="KAF2439177.1"/>
    </source>
</evidence>
<sequence>MEEGTADNGQSALLSTKEEHMSQLATSRIRDSTTTELYTDIKSPPRLDNLPAEIIRRIISHLREDTDPIYDEDTGTTETTVLDRFRHDSENYRSVALASRVFTPWAQELLVDSPVLFHPQRFSAIREPSPFSFLARTLLERPDLRRKVRQLTVFLPTHNHAISIARRGLWGDGPDVDSANNVLEPGRIYQARRRLHQNSQNPEGASCQLEKKAEDTIPVPSYRHYPDSGNQQSLIIRGPAPVSLSGLEFFPAIRKLHLRLEFHPNRRAGLHPLVISSTSFQNISKLRLACAQVWSFRYYKPNRLLRPASGRVWELKASRSLGRTK</sequence>
<organism evidence="2 3">
    <name type="scientific">Karstenula rhodostoma CBS 690.94</name>
    <dbReference type="NCBI Taxonomy" id="1392251"/>
    <lineage>
        <taxon>Eukaryota</taxon>
        <taxon>Fungi</taxon>
        <taxon>Dikarya</taxon>
        <taxon>Ascomycota</taxon>
        <taxon>Pezizomycotina</taxon>
        <taxon>Dothideomycetes</taxon>
        <taxon>Pleosporomycetidae</taxon>
        <taxon>Pleosporales</taxon>
        <taxon>Massarineae</taxon>
        <taxon>Didymosphaeriaceae</taxon>
        <taxon>Karstenula</taxon>
    </lineage>
</organism>
<protein>
    <recommendedName>
        <fullName evidence="4">F-box domain-containing protein</fullName>
    </recommendedName>
</protein>
<evidence type="ECO:0000313" key="3">
    <source>
        <dbReference type="Proteomes" id="UP000799764"/>
    </source>
</evidence>
<gene>
    <name evidence="2" type="ORF">P171DRAFT_476961</name>
</gene>
<dbReference type="EMBL" id="MU001510">
    <property type="protein sequence ID" value="KAF2439177.1"/>
    <property type="molecule type" value="Genomic_DNA"/>
</dbReference>
<evidence type="ECO:0000256" key="1">
    <source>
        <dbReference type="SAM" id="MobiDB-lite"/>
    </source>
</evidence>
<proteinExistence type="predicted"/>
<dbReference type="Proteomes" id="UP000799764">
    <property type="component" value="Unassembled WGS sequence"/>
</dbReference>
<keyword evidence="3" id="KW-1185">Reference proteome</keyword>
<reference evidence="2" key="1">
    <citation type="journal article" date="2020" name="Stud. Mycol.">
        <title>101 Dothideomycetes genomes: a test case for predicting lifestyles and emergence of pathogens.</title>
        <authorList>
            <person name="Haridas S."/>
            <person name="Albert R."/>
            <person name="Binder M."/>
            <person name="Bloem J."/>
            <person name="Labutti K."/>
            <person name="Salamov A."/>
            <person name="Andreopoulos B."/>
            <person name="Baker S."/>
            <person name="Barry K."/>
            <person name="Bills G."/>
            <person name="Bluhm B."/>
            <person name="Cannon C."/>
            <person name="Castanera R."/>
            <person name="Culley D."/>
            <person name="Daum C."/>
            <person name="Ezra D."/>
            <person name="Gonzalez J."/>
            <person name="Henrissat B."/>
            <person name="Kuo A."/>
            <person name="Liang C."/>
            <person name="Lipzen A."/>
            <person name="Lutzoni F."/>
            <person name="Magnuson J."/>
            <person name="Mondo S."/>
            <person name="Nolan M."/>
            <person name="Ohm R."/>
            <person name="Pangilinan J."/>
            <person name="Park H.-J."/>
            <person name="Ramirez L."/>
            <person name="Alfaro M."/>
            <person name="Sun H."/>
            <person name="Tritt A."/>
            <person name="Yoshinaga Y."/>
            <person name="Zwiers L.-H."/>
            <person name="Turgeon B."/>
            <person name="Goodwin S."/>
            <person name="Spatafora J."/>
            <person name="Crous P."/>
            <person name="Grigoriev I."/>
        </authorList>
    </citation>
    <scope>NUCLEOTIDE SEQUENCE</scope>
    <source>
        <strain evidence="2">CBS 690.94</strain>
    </source>
</reference>
<name>A0A9P4U7M5_9PLEO</name>
<evidence type="ECO:0008006" key="4">
    <source>
        <dbReference type="Google" id="ProtNLM"/>
    </source>
</evidence>
<dbReference type="AlphaFoldDB" id="A0A9P4U7M5"/>